<dbReference type="Gene3D" id="3.40.50.1820">
    <property type="entry name" value="alpha/beta hydrolase"/>
    <property type="match status" value="1"/>
</dbReference>
<feature type="chain" id="PRO_5002912162" evidence="6">
    <location>
        <begin position="20"/>
        <end position="699"/>
    </location>
</feature>
<evidence type="ECO:0000256" key="4">
    <source>
        <dbReference type="ARBA" id="ARBA00022801"/>
    </source>
</evidence>
<keyword evidence="5" id="KW-0720">Serine protease</keyword>
<dbReference type="MEROPS" id="S09.075"/>
<dbReference type="InterPro" id="IPR011659">
    <property type="entry name" value="WD40"/>
</dbReference>
<dbReference type="Pfam" id="PF00326">
    <property type="entry name" value="Peptidase_S9"/>
    <property type="match status" value="1"/>
</dbReference>
<dbReference type="HOGENOM" id="CLU_008615_0_2_10"/>
<keyword evidence="2" id="KW-0645">Protease</keyword>
<evidence type="ECO:0000313" key="9">
    <source>
        <dbReference type="Proteomes" id="UP000006241"/>
    </source>
</evidence>
<name>C2FYV9_SPHSI</name>
<protein>
    <submittedName>
        <fullName evidence="8">Peptidase, S9A/B/C family, catalytic domain protein</fullName>
        <ecNumber evidence="8">3.4.-.-</ecNumber>
    </submittedName>
</protein>
<comment type="caution">
    <text evidence="8">The sequence shown here is derived from an EMBL/GenBank/DDBJ whole genome shotgun (WGS) entry which is preliminary data.</text>
</comment>
<dbReference type="GO" id="GO:0006508">
    <property type="term" value="P:proteolysis"/>
    <property type="evidence" value="ECO:0007669"/>
    <property type="project" value="UniProtKB-KW"/>
</dbReference>
<dbReference type="FunFam" id="3.40.50.1820:FF:000028">
    <property type="entry name" value="S9 family peptidase"/>
    <property type="match status" value="1"/>
</dbReference>
<dbReference type="InterPro" id="IPR029058">
    <property type="entry name" value="AB_hydrolase_fold"/>
</dbReference>
<evidence type="ECO:0000256" key="1">
    <source>
        <dbReference type="ARBA" id="ARBA00010040"/>
    </source>
</evidence>
<dbReference type="Pfam" id="PF07676">
    <property type="entry name" value="PD40"/>
    <property type="match status" value="2"/>
</dbReference>
<dbReference type="AlphaFoldDB" id="C2FYV9"/>
<dbReference type="SUPFAM" id="SSF53474">
    <property type="entry name" value="alpha/beta-Hydrolases"/>
    <property type="match status" value="1"/>
</dbReference>
<dbReference type="RefSeq" id="WP_003012346.1">
    <property type="nucleotide sequence ID" value="NZ_GG668637.1"/>
</dbReference>
<dbReference type="GO" id="GO:0004252">
    <property type="term" value="F:serine-type endopeptidase activity"/>
    <property type="evidence" value="ECO:0007669"/>
    <property type="project" value="TreeGrafter"/>
</dbReference>
<evidence type="ECO:0000256" key="3">
    <source>
        <dbReference type="ARBA" id="ARBA00022729"/>
    </source>
</evidence>
<dbReference type="InterPro" id="IPR011042">
    <property type="entry name" value="6-blade_b-propeller_TolB-like"/>
</dbReference>
<proteinExistence type="inferred from homology"/>
<reference evidence="8 9" key="1">
    <citation type="submission" date="2009-01" db="EMBL/GenBank/DDBJ databases">
        <authorList>
            <person name="Qin X."/>
            <person name="Bachman B."/>
            <person name="Battles P."/>
            <person name="Bell A."/>
            <person name="Bess C."/>
            <person name="Bickham C."/>
            <person name="Chaboub L."/>
            <person name="Chen D."/>
            <person name="Coyle M."/>
            <person name="Deiros D.R."/>
            <person name="Dinh H."/>
            <person name="Forbes L."/>
            <person name="Fowler G."/>
            <person name="Francisco L."/>
            <person name="Fu Q."/>
            <person name="Gubbala S."/>
            <person name="Hale W."/>
            <person name="Han Y."/>
            <person name="Hemphill L."/>
            <person name="Highlander S.K."/>
            <person name="Hirani K."/>
            <person name="Hogues M."/>
            <person name="Jackson L."/>
            <person name="Jakkamsetti A."/>
            <person name="Javaid M."/>
            <person name="Jiang H."/>
            <person name="Korchina V."/>
            <person name="Kovar C."/>
            <person name="Lara F."/>
            <person name="Lee S."/>
            <person name="Mata R."/>
            <person name="Mathew T."/>
            <person name="Moen C."/>
            <person name="Morales K."/>
            <person name="Munidasa M."/>
            <person name="Nazareth L."/>
            <person name="Ngo R."/>
            <person name="Nguyen L."/>
            <person name="Okwuonu G."/>
            <person name="Ongeri F."/>
            <person name="Patil S."/>
            <person name="Petrosino J."/>
            <person name="Pham C."/>
            <person name="Pham P."/>
            <person name="Pu L.-L."/>
            <person name="Puazo M."/>
            <person name="Raj R."/>
            <person name="Reid J."/>
            <person name="Rouhana J."/>
            <person name="Saada N."/>
            <person name="Shang Y."/>
            <person name="Simmons D."/>
            <person name="Thornton R."/>
            <person name="Warren J."/>
            <person name="Weissenberger G."/>
            <person name="Zhang J."/>
            <person name="Zhang L."/>
            <person name="Zhou C."/>
            <person name="Zhu D."/>
            <person name="Muzny D."/>
            <person name="Worley K."/>
            <person name="Gibbs R."/>
        </authorList>
    </citation>
    <scope>NUCLEOTIDE SEQUENCE [LARGE SCALE GENOMIC DNA]</scope>
    <source>
        <strain evidence="8 9">ATCC 33300</strain>
    </source>
</reference>
<organism evidence="8 9">
    <name type="scientific">Sphingobacterium spiritivorum ATCC 33300</name>
    <dbReference type="NCBI Taxonomy" id="525372"/>
    <lineage>
        <taxon>Bacteria</taxon>
        <taxon>Pseudomonadati</taxon>
        <taxon>Bacteroidota</taxon>
        <taxon>Sphingobacteriia</taxon>
        <taxon>Sphingobacteriales</taxon>
        <taxon>Sphingobacteriaceae</taxon>
        <taxon>Sphingobacterium</taxon>
    </lineage>
</organism>
<accession>C2FYV9</accession>
<keyword evidence="4 8" id="KW-0378">Hydrolase</keyword>
<sequence>MKKHILAVAMVSVSGLTFAQSEPELKTDKSLIDQRMAHQSNTTALTPEVLWKLGRVSAEGLTADGKTLIYAVSQYDFEQNSSERNLFSVAVTGGKAIPFSQEKGGESVVHIAENGDVIYLLKGQLWKKNISGGAATQLTKGELELENVKFSPDGKYILFSQAVLIKKYHSPDRYPDLPKSDAYVFDNLDYRHWDTFNNGKFNHPFVATYDNGVIGEPVDLLQDEPYYSPQMPFGGAEDFAWSPDSKAVLYVSKKKFGTDYAVSTNTDIYRYDLSGKQTTNLTAGMNGYDTNPIYSPNGQMLTWLSMKTEGYEADKNDIVLFDKSSSQRLNLTAHWDGTVNSFIWSKDNRKIYFTAPVKGTVQLFELTVPANLKTKAFPQIQQISSGEFDITGIVGQSDNALIVTSTKLTHAPEVYRYDLSKKELKPVTTVNDELYAGIYTNKVASRVTRTSDGKDLFSWVVYPPDFDPAKKYPTILYCEGGPQSALTQFYSFRWNLQLIASQGYIVIAPNRRGMPGWGEKWNADISKDWGGQPIRDYLAAIDDISKEQYVDTARRGAIGASYGGYSVYMLAGVHQNRFKSFIAHNGLFDMRSWYGTTEELFFANHDLGGPYWDKANDKTYHQFNPIEYANNWNTPILIFQGGKDYRVPVGQGLAAFQLAQLKKIKSRLVYLPDENHWVLSGHNAQVWQREFFGWLKETL</sequence>
<comment type="similarity">
    <text evidence="1">Belongs to the peptidase S9C family.</text>
</comment>
<evidence type="ECO:0000313" key="8">
    <source>
        <dbReference type="EMBL" id="EEI91801.1"/>
    </source>
</evidence>
<evidence type="ECO:0000259" key="7">
    <source>
        <dbReference type="Pfam" id="PF00326"/>
    </source>
</evidence>
<dbReference type="EC" id="3.4.-.-" evidence="8"/>
<feature type="domain" description="Peptidase S9 prolyl oligopeptidase catalytic" evidence="7">
    <location>
        <begin position="491"/>
        <end position="699"/>
    </location>
</feature>
<evidence type="ECO:0000256" key="2">
    <source>
        <dbReference type="ARBA" id="ARBA00022670"/>
    </source>
</evidence>
<gene>
    <name evidence="8" type="ORF">HMPREF0765_2515</name>
</gene>
<dbReference type="PANTHER" id="PTHR42776:SF13">
    <property type="entry name" value="DIPEPTIDYL-PEPTIDASE 5"/>
    <property type="match status" value="1"/>
</dbReference>
<dbReference type="Proteomes" id="UP000006241">
    <property type="component" value="Unassembled WGS sequence"/>
</dbReference>
<feature type="signal peptide" evidence="6">
    <location>
        <begin position="1"/>
        <end position="19"/>
    </location>
</feature>
<dbReference type="SUPFAM" id="SSF82171">
    <property type="entry name" value="DPP6 N-terminal domain-like"/>
    <property type="match status" value="1"/>
</dbReference>
<keyword evidence="3 6" id="KW-0732">Signal</keyword>
<dbReference type="Gene3D" id="2.120.10.30">
    <property type="entry name" value="TolB, C-terminal domain"/>
    <property type="match status" value="2"/>
</dbReference>
<evidence type="ECO:0000256" key="6">
    <source>
        <dbReference type="SAM" id="SignalP"/>
    </source>
</evidence>
<dbReference type="PANTHER" id="PTHR42776">
    <property type="entry name" value="SERINE PEPTIDASE S9 FAMILY MEMBER"/>
    <property type="match status" value="1"/>
</dbReference>
<dbReference type="EMBL" id="ACHB01000061">
    <property type="protein sequence ID" value="EEI91801.1"/>
    <property type="molecule type" value="Genomic_DNA"/>
</dbReference>
<dbReference type="InterPro" id="IPR001375">
    <property type="entry name" value="Peptidase_S9_cat"/>
</dbReference>
<evidence type="ECO:0000256" key="5">
    <source>
        <dbReference type="ARBA" id="ARBA00022825"/>
    </source>
</evidence>